<evidence type="ECO:0000313" key="2">
    <source>
        <dbReference type="Proteomes" id="UP000017247"/>
    </source>
</evidence>
<organism evidence="1 2">
    <name type="scientific">Lactobacillus helveticus CIRM-BIA 104</name>
    <dbReference type="NCBI Taxonomy" id="1226333"/>
    <lineage>
        <taxon>Bacteria</taxon>
        <taxon>Bacillati</taxon>
        <taxon>Bacillota</taxon>
        <taxon>Bacilli</taxon>
        <taxon>Lactobacillales</taxon>
        <taxon>Lactobacillaceae</taxon>
        <taxon>Lactobacillus</taxon>
    </lineage>
</organism>
<protein>
    <submittedName>
        <fullName evidence="1">Uncharacterized protein</fullName>
    </submittedName>
</protein>
<comment type="caution">
    <text evidence="1">The sequence shown here is derived from an EMBL/GenBank/DDBJ whole genome shotgun (WGS) entry which is preliminary data.</text>
</comment>
<name>U6FGN4_LACHE</name>
<reference evidence="1" key="1">
    <citation type="submission" date="2013-09" db="EMBL/GenBank/DDBJ databases">
        <title>Draft Genome Sequence of five Lactobacillus helveticus strains CIRM-BIA 101T, 103, 104, 951 and 953 isolated from milk product.</title>
        <authorList>
            <person name="Valence F."/>
            <person name="Chuat V."/>
            <person name="Ma L."/>
            <person name="Creno S."/>
            <person name="Falentin H."/>
            <person name="Lortal S."/>
            <person name="Bizet C."/>
            <person name="Clermont D."/>
            <person name="Loux V."/>
            <person name="Bouchier C."/>
            <person name="Cousin S."/>
        </authorList>
    </citation>
    <scope>NUCLEOTIDE SEQUENCE [LARGE SCALE GENOMIC DNA]</scope>
    <source>
        <strain evidence="1">CIRM-BIA 104</strain>
    </source>
</reference>
<dbReference type="HOGENOM" id="CLU_3412631_0_0_9"/>
<gene>
    <name evidence="1" type="ORF">LHCIRMBIA104_02161</name>
</gene>
<accession>U6FGN4</accession>
<sequence>MRLIVAVEQRVFCDVRPVSIDVFWEIMT</sequence>
<dbReference type="Proteomes" id="UP000017247">
    <property type="component" value="Unassembled WGS sequence"/>
</dbReference>
<proteinExistence type="predicted"/>
<dbReference type="AlphaFoldDB" id="U6FGN4"/>
<dbReference type="EMBL" id="CBUL010000231">
    <property type="protein sequence ID" value="CDI61716.1"/>
    <property type="molecule type" value="Genomic_DNA"/>
</dbReference>
<evidence type="ECO:0000313" key="1">
    <source>
        <dbReference type="EMBL" id="CDI61716.1"/>
    </source>
</evidence>